<dbReference type="PROSITE" id="PS50213">
    <property type="entry name" value="FAS1"/>
    <property type="match status" value="2"/>
</dbReference>
<evidence type="ECO:0000256" key="1">
    <source>
        <dbReference type="SAM" id="Phobius"/>
    </source>
</evidence>
<dbReference type="Pfam" id="PF02469">
    <property type="entry name" value="Fasciclin"/>
    <property type="match status" value="2"/>
</dbReference>
<keyword evidence="1" id="KW-0472">Membrane</keyword>
<name>A0A8K0WXU2_9PEZI</name>
<dbReference type="SUPFAM" id="SSF82153">
    <property type="entry name" value="FAS1 domain"/>
    <property type="match status" value="2"/>
</dbReference>
<dbReference type="Gene3D" id="2.30.180.10">
    <property type="entry name" value="FAS1 domain"/>
    <property type="match status" value="2"/>
</dbReference>
<reference evidence="3" key="1">
    <citation type="journal article" date="2021" name="Nat. Commun.">
        <title>Genetic determinants of endophytism in the Arabidopsis root mycobiome.</title>
        <authorList>
            <person name="Mesny F."/>
            <person name="Miyauchi S."/>
            <person name="Thiergart T."/>
            <person name="Pickel B."/>
            <person name="Atanasova L."/>
            <person name="Karlsson M."/>
            <person name="Huettel B."/>
            <person name="Barry K.W."/>
            <person name="Haridas S."/>
            <person name="Chen C."/>
            <person name="Bauer D."/>
            <person name="Andreopoulos W."/>
            <person name="Pangilinan J."/>
            <person name="LaButti K."/>
            <person name="Riley R."/>
            <person name="Lipzen A."/>
            <person name="Clum A."/>
            <person name="Drula E."/>
            <person name="Henrissat B."/>
            <person name="Kohler A."/>
            <person name="Grigoriev I.V."/>
            <person name="Martin F.M."/>
            <person name="Hacquard S."/>
        </authorList>
    </citation>
    <scope>NUCLEOTIDE SEQUENCE</scope>
    <source>
        <strain evidence="3">MPI-CAGE-AT-0016</strain>
    </source>
</reference>
<evidence type="ECO:0000313" key="4">
    <source>
        <dbReference type="Proteomes" id="UP000813385"/>
    </source>
</evidence>
<evidence type="ECO:0000313" key="3">
    <source>
        <dbReference type="EMBL" id="KAH7347460.1"/>
    </source>
</evidence>
<dbReference type="InterPro" id="IPR000782">
    <property type="entry name" value="FAS1_domain"/>
</dbReference>
<protein>
    <submittedName>
        <fullName evidence="3">Fasciclin domain family protein</fullName>
    </submittedName>
</protein>
<dbReference type="AlphaFoldDB" id="A0A8K0WXU2"/>
<accession>A0A8K0WXU2</accession>
<keyword evidence="1" id="KW-0812">Transmembrane</keyword>
<dbReference type="OrthoDB" id="7700931at2759"/>
<feature type="transmembrane region" description="Helical" evidence="1">
    <location>
        <begin position="50"/>
        <end position="72"/>
    </location>
</feature>
<dbReference type="PANTHER" id="PTHR10900">
    <property type="entry name" value="PERIOSTIN-RELATED"/>
    <property type="match status" value="1"/>
</dbReference>
<comment type="caution">
    <text evidence="3">The sequence shown here is derived from an EMBL/GenBank/DDBJ whole genome shotgun (WGS) entry which is preliminary data.</text>
</comment>
<dbReference type="Proteomes" id="UP000813385">
    <property type="component" value="Unassembled WGS sequence"/>
</dbReference>
<feature type="domain" description="FAS1" evidence="2">
    <location>
        <begin position="174"/>
        <end position="313"/>
    </location>
</feature>
<organism evidence="3 4">
    <name type="scientific">Plectosphaerella cucumerina</name>
    <dbReference type="NCBI Taxonomy" id="40658"/>
    <lineage>
        <taxon>Eukaryota</taxon>
        <taxon>Fungi</taxon>
        <taxon>Dikarya</taxon>
        <taxon>Ascomycota</taxon>
        <taxon>Pezizomycotina</taxon>
        <taxon>Sordariomycetes</taxon>
        <taxon>Hypocreomycetidae</taxon>
        <taxon>Glomerellales</taxon>
        <taxon>Plectosphaerellaceae</taxon>
        <taxon>Plectosphaerella</taxon>
    </lineage>
</organism>
<evidence type="ECO:0000259" key="2">
    <source>
        <dbReference type="PROSITE" id="PS50213"/>
    </source>
</evidence>
<feature type="domain" description="FAS1" evidence="2">
    <location>
        <begin position="317"/>
        <end position="486"/>
    </location>
</feature>
<dbReference type="SMART" id="SM00554">
    <property type="entry name" value="FAS1"/>
    <property type="match status" value="2"/>
</dbReference>
<keyword evidence="1" id="KW-1133">Transmembrane helix</keyword>
<dbReference type="EMBL" id="JAGPXD010000007">
    <property type="protein sequence ID" value="KAH7347460.1"/>
    <property type="molecule type" value="Genomic_DNA"/>
</dbReference>
<dbReference type="InterPro" id="IPR036378">
    <property type="entry name" value="FAS1_dom_sf"/>
</dbReference>
<keyword evidence="4" id="KW-1185">Reference proteome</keyword>
<dbReference type="InterPro" id="IPR050904">
    <property type="entry name" value="Adhesion/Biosynth-related"/>
</dbReference>
<feature type="transmembrane region" description="Helical" evidence="1">
    <location>
        <begin position="19"/>
        <end position="38"/>
    </location>
</feature>
<dbReference type="PANTHER" id="PTHR10900:SF125">
    <property type="entry name" value="FAS1 DOMAIN-CONTAINING PROTEIN YLR001C"/>
    <property type="match status" value="1"/>
</dbReference>
<gene>
    <name evidence="3" type="ORF">B0T11DRAFT_333571</name>
</gene>
<sequence>MICHVTTGLMVCILWEGHWQPVLATVIATFMLGFAILFKTRYKKLRLYIYHVLLILDLIGLTIWSLVLAHIFCRVIMRLSATVPFAAAAAAIVIPDLGNPNSWADFVPSQDDVRDSVGGFVSHVKGNLDSLAAGIEDVITSAGDSLSHTLDSAFQDEASLFGGHHGGHHRKGENQTIYELIKESDYTSKFAAIVDEHESIVKLLNSTKTNYTLFVPINSAFEHIPDHPDHKPSKEFVEALLKYHVGVGLYPAGRILATHTLPTALEESALGDEAQRLRVRVGLTGVRVNFYDKVVGADFFAKNGVIHAVRNILVPPPHVGRLLSLFPSKFSTFLLALEKTKFADFVHSIPVGGGATVFAPSNTAFERLGPGANAFLFNSEKGLKYLKALLKYHMAINETLYSDALYIDKKHKSSPVDVFAADDDIEADGLRHYHVDLPSLLEEKNIAVDITRWGGFIDIKVNGYVHVAIQDGVARNGVVHVVDQVLLPHRSPGKGEAIMGEVDVEELKQILEPFIEKADESADEEWTDL</sequence>
<proteinExistence type="predicted"/>